<dbReference type="Proteomes" id="UP000235672">
    <property type="component" value="Unassembled WGS sequence"/>
</dbReference>
<dbReference type="PANTHER" id="PTHR35910">
    <property type="entry name" value="2EXR DOMAIN-CONTAINING PROTEIN"/>
    <property type="match status" value="1"/>
</dbReference>
<sequence>MPKRKPGLLQFLDSDSSGRGFKLRKHDHQDVTITPAAIRLPVYRPRGAEVKKTIESRVATQSQTSFLSDIDQLAIRLTWLSLREKPRFEMSKPGFPKFSSLPPEIQSAIWKFARPDARVIKLFKSNKPSITNPHSRGNRMIHIASFGCANDHLVSRISVPNMLHICSESRAIALEWYRLRFQPTCGCGGTYFDTQRDYIYYGSEERRLLVDPNFVAPRYGWIGDTNNWANNRHSIPNIVVYLNFRDSLFIQRRFMEVSVWCNQYADKVFWVFENELEKGTLVSDLKPELIFRNISRRTGQEKFVNTRVLFGKWLVNAQNLRPWWKRFEPTSATMTKELATVNQMQRLGFMERIFLDKKVDLSFQGSIERGGAMALAKKGEQCIAVVLVSKFMCRLLARGQK</sequence>
<dbReference type="Pfam" id="PF20150">
    <property type="entry name" value="2EXR"/>
    <property type="match status" value="1"/>
</dbReference>
<dbReference type="OrthoDB" id="3557569at2759"/>
<proteinExistence type="predicted"/>
<dbReference type="PANTHER" id="PTHR35910:SF6">
    <property type="entry name" value="2EXR DOMAIN-CONTAINING PROTEIN"/>
    <property type="match status" value="1"/>
</dbReference>
<accession>A0A2J6PE84</accession>
<reference evidence="2 3" key="1">
    <citation type="submission" date="2016-05" db="EMBL/GenBank/DDBJ databases">
        <title>A degradative enzymes factory behind the ericoid mycorrhizal symbiosis.</title>
        <authorList>
            <consortium name="DOE Joint Genome Institute"/>
            <person name="Martino E."/>
            <person name="Morin E."/>
            <person name="Grelet G."/>
            <person name="Kuo A."/>
            <person name="Kohler A."/>
            <person name="Daghino S."/>
            <person name="Barry K."/>
            <person name="Choi C."/>
            <person name="Cichocki N."/>
            <person name="Clum A."/>
            <person name="Copeland A."/>
            <person name="Hainaut M."/>
            <person name="Haridas S."/>
            <person name="Labutti K."/>
            <person name="Lindquist E."/>
            <person name="Lipzen A."/>
            <person name="Khouja H.-R."/>
            <person name="Murat C."/>
            <person name="Ohm R."/>
            <person name="Olson A."/>
            <person name="Spatafora J."/>
            <person name="Veneault-Fourrey C."/>
            <person name="Henrissat B."/>
            <person name="Grigoriev I."/>
            <person name="Martin F."/>
            <person name="Perotto S."/>
        </authorList>
    </citation>
    <scope>NUCLEOTIDE SEQUENCE [LARGE SCALE GENOMIC DNA]</scope>
    <source>
        <strain evidence="2 3">UAMH 7357</strain>
    </source>
</reference>
<evidence type="ECO:0000259" key="1">
    <source>
        <dbReference type="Pfam" id="PF20150"/>
    </source>
</evidence>
<dbReference type="EMBL" id="KZ613553">
    <property type="protein sequence ID" value="PMD12352.1"/>
    <property type="molecule type" value="Genomic_DNA"/>
</dbReference>
<feature type="domain" description="2EXR" evidence="1">
    <location>
        <begin position="95"/>
        <end position="199"/>
    </location>
</feature>
<keyword evidence="3" id="KW-1185">Reference proteome</keyword>
<evidence type="ECO:0000313" key="3">
    <source>
        <dbReference type="Proteomes" id="UP000235672"/>
    </source>
</evidence>
<dbReference type="STRING" id="1745343.A0A2J6PE84"/>
<protein>
    <recommendedName>
        <fullName evidence="1">2EXR domain-containing protein</fullName>
    </recommendedName>
</protein>
<organism evidence="2 3">
    <name type="scientific">Hyaloscypha hepaticicola</name>
    <dbReference type="NCBI Taxonomy" id="2082293"/>
    <lineage>
        <taxon>Eukaryota</taxon>
        <taxon>Fungi</taxon>
        <taxon>Dikarya</taxon>
        <taxon>Ascomycota</taxon>
        <taxon>Pezizomycotina</taxon>
        <taxon>Leotiomycetes</taxon>
        <taxon>Helotiales</taxon>
        <taxon>Hyaloscyphaceae</taxon>
        <taxon>Hyaloscypha</taxon>
    </lineage>
</organism>
<name>A0A2J6PE84_9HELO</name>
<gene>
    <name evidence="2" type="ORF">NA56DRAFT_741502</name>
</gene>
<evidence type="ECO:0000313" key="2">
    <source>
        <dbReference type="EMBL" id="PMD12352.1"/>
    </source>
</evidence>
<dbReference type="InterPro" id="IPR045518">
    <property type="entry name" value="2EXR"/>
</dbReference>
<dbReference type="AlphaFoldDB" id="A0A2J6PE84"/>